<protein>
    <submittedName>
        <fullName evidence="2">Uncharacterized protein</fullName>
    </submittedName>
</protein>
<keyword evidence="1" id="KW-0472">Membrane</keyword>
<sequence length="55" mass="6330">MCYCYLLCFFPPFSIFLDCNPSVVTEVLQNFCVLFSFLFAQFISLNMLPVYGLGL</sequence>
<organism evidence="2">
    <name type="scientific">Rhizophora mucronata</name>
    <name type="common">Asiatic mangrove</name>
    <dbReference type="NCBI Taxonomy" id="61149"/>
    <lineage>
        <taxon>Eukaryota</taxon>
        <taxon>Viridiplantae</taxon>
        <taxon>Streptophyta</taxon>
        <taxon>Embryophyta</taxon>
        <taxon>Tracheophyta</taxon>
        <taxon>Spermatophyta</taxon>
        <taxon>Magnoliopsida</taxon>
        <taxon>eudicotyledons</taxon>
        <taxon>Gunneridae</taxon>
        <taxon>Pentapetalae</taxon>
        <taxon>rosids</taxon>
        <taxon>fabids</taxon>
        <taxon>Malpighiales</taxon>
        <taxon>Rhizophoraceae</taxon>
        <taxon>Rhizophora</taxon>
    </lineage>
</organism>
<dbReference type="AlphaFoldDB" id="A0A2P2LT43"/>
<evidence type="ECO:0000313" key="2">
    <source>
        <dbReference type="EMBL" id="MBX21142.1"/>
    </source>
</evidence>
<feature type="transmembrane region" description="Helical" evidence="1">
    <location>
        <begin position="27"/>
        <end position="48"/>
    </location>
</feature>
<evidence type="ECO:0000256" key="1">
    <source>
        <dbReference type="SAM" id="Phobius"/>
    </source>
</evidence>
<keyword evidence="1" id="KW-0812">Transmembrane</keyword>
<keyword evidence="1" id="KW-1133">Transmembrane helix</keyword>
<reference evidence="2" key="1">
    <citation type="submission" date="2018-02" db="EMBL/GenBank/DDBJ databases">
        <title>Rhizophora mucronata_Transcriptome.</title>
        <authorList>
            <person name="Meera S.P."/>
            <person name="Sreeshan A."/>
            <person name="Augustine A."/>
        </authorList>
    </citation>
    <scope>NUCLEOTIDE SEQUENCE</scope>
    <source>
        <tissue evidence="2">Leaf</tissue>
    </source>
</reference>
<dbReference type="EMBL" id="GGEC01040658">
    <property type="protein sequence ID" value="MBX21142.1"/>
    <property type="molecule type" value="Transcribed_RNA"/>
</dbReference>
<name>A0A2P2LT43_RHIMU</name>
<proteinExistence type="predicted"/>
<accession>A0A2P2LT43</accession>